<dbReference type="GO" id="GO:0005975">
    <property type="term" value="P:carbohydrate metabolic process"/>
    <property type="evidence" value="ECO:0007669"/>
    <property type="project" value="InterPro"/>
</dbReference>
<dbReference type="Proteomes" id="UP000178951">
    <property type="component" value="Unassembled WGS sequence"/>
</dbReference>
<gene>
    <name evidence="3" type="ORF">A2311_01180</name>
</gene>
<feature type="modified residue" description="N6-(pyridoxal phosphate)lysine" evidence="2">
    <location>
        <position position="555"/>
    </location>
</feature>
<protein>
    <recommendedName>
        <fullName evidence="5">Glycogen phosphorylase</fullName>
    </recommendedName>
</protein>
<proteinExistence type="inferred from homology"/>
<dbReference type="PANTHER" id="PTHR42655">
    <property type="entry name" value="GLYCOGEN PHOSPHORYLASE"/>
    <property type="match status" value="1"/>
</dbReference>
<comment type="similarity">
    <text evidence="1">Belongs to the glycogen phosphorylase family.</text>
</comment>
<dbReference type="EMBL" id="MEUF01000046">
    <property type="protein sequence ID" value="OGC34295.1"/>
    <property type="molecule type" value="Genomic_DNA"/>
</dbReference>
<dbReference type="InterPro" id="IPR052182">
    <property type="entry name" value="Glycogen/Maltodextrin_Phosph"/>
</dbReference>
<dbReference type="GO" id="GO:0030170">
    <property type="term" value="F:pyridoxal phosphate binding"/>
    <property type="evidence" value="ECO:0007669"/>
    <property type="project" value="InterPro"/>
</dbReference>
<dbReference type="InterPro" id="IPR000811">
    <property type="entry name" value="Glyco_trans_35"/>
</dbReference>
<dbReference type="GO" id="GO:0008184">
    <property type="term" value="F:glycogen phosphorylase activity"/>
    <property type="evidence" value="ECO:0007669"/>
    <property type="project" value="InterPro"/>
</dbReference>
<dbReference type="SUPFAM" id="SSF53756">
    <property type="entry name" value="UDP-Glycosyltransferase/glycogen phosphorylase"/>
    <property type="match status" value="1"/>
</dbReference>
<dbReference type="Pfam" id="PF00343">
    <property type="entry name" value="Phosphorylase"/>
    <property type="match status" value="1"/>
</dbReference>
<accession>A0A1F4TNK0</accession>
<keyword evidence="2" id="KW-0663">Pyridoxal phosphate</keyword>
<evidence type="ECO:0000313" key="4">
    <source>
        <dbReference type="Proteomes" id="UP000178951"/>
    </source>
</evidence>
<evidence type="ECO:0000256" key="2">
    <source>
        <dbReference type="PIRSR" id="PIRSR000460-1"/>
    </source>
</evidence>
<reference evidence="3 4" key="1">
    <citation type="journal article" date="2016" name="Nat. Commun.">
        <title>Thousands of microbial genomes shed light on interconnected biogeochemical processes in an aquifer system.</title>
        <authorList>
            <person name="Anantharaman K."/>
            <person name="Brown C.T."/>
            <person name="Hug L.A."/>
            <person name="Sharon I."/>
            <person name="Castelle C.J."/>
            <person name="Probst A.J."/>
            <person name="Thomas B.C."/>
            <person name="Singh A."/>
            <person name="Wilkins M.J."/>
            <person name="Karaoz U."/>
            <person name="Brodie E.L."/>
            <person name="Williams K.H."/>
            <person name="Hubbard S.S."/>
            <person name="Banfield J.F."/>
        </authorList>
    </citation>
    <scope>NUCLEOTIDE SEQUENCE [LARGE SCALE GENOMIC DNA]</scope>
</reference>
<organism evidence="3 4">
    <name type="scientific">candidate division WOR-1 bacterium RIFOXYB2_FULL_48_7</name>
    <dbReference type="NCBI Taxonomy" id="1802583"/>
    <lineage>
        <taxon>Bacteria</taxon>
        <taxon>Bacillati</taxon>
        <taxon>Saganbacteria</taxon>
    </lineage>
</organism>
<evidence type="ECO:0000313" key="3">
    <source>
        <dbReference type="EMBL" id="OGC34295.1"/>
    </source>
</evidence>
<dbReference type="NCBIfam" id="TIGR02094">
    <property type="entry name" value="more_P_ylases"/>
    <property type="match status" value="1"/>
</dbReference>
<evidence type="ECO:0000256" key="1">
    <source>
        <dbReference type="ARBA" id="ARBA00006047"/>
    </source>
</evidence>
<name>A0A1F4TNK0_UNCSA</name>
<dbReference type="STRING" id="1802583.A2311_01180"/>
<dbReference type="PANTHER" id="PTHR42655:SF1">
    <property type="entry name" value="GLYCOGEN PHOSPHORYLASE"/>
    <property type="match status" value="1"/>
</dbReference>
<evidence type="ECO:0008006" key="5">
    <source>
        <dbReference type="Google" id="ProtNLM"/>
    </source>
</evidence>
<dbReference type="AlphaFoldDB" id="A0A1F4TNK0"/>
<dbReference type="PIRSF" id="PIRSF000460">
    <property type="entry name" value="Pprylas_GlgP"/>
    <property type="match status" value="1"/>
</dbReference>
<dbReference type="InterPro" id="IPR011834">
    <property type="entry name" value="Agluc_phsphrylas"/>
</dbReference>
<sequence>MEKTSLNLIKLDTTNEKYLQDIIDDKYFGYPLAPLLTAESRLQDKEQSSVAYFSMEFGLAPSVYHTFKSANPLSPANLLARHEVFSNMKDMDYYHFLPVNKMLDLPIYSGGLGVLAGDTLKSAADLGISLVGVGILWTKGYFKQKFWFRAGGQLPDQLAWDPHSYPGLIPLKPKVKINISGQELTLKLWKYYIYSHDLKQVVPLILLDSNLEENPEYFRDLTDQLYRSTNGWIKICQRAILGMAGVKALEALGYNINKYHLNEGHAAFAFVEKAKTENPEKLKKMFAYTCHTPVEAGHDRFDLQELQHTLGAEATEIIKRFGRDEKHPNQGNLTLLAMSTSEHANAVAQKHGEVTRLQFPNYREKIQSITNGVHTHTWISQSVRDLLNKHKDVLGEWENYPNLLAHVQNLKSDQKFRQDLWQAHHENKKILAKFLESWYFDEQAFTIAWARRLAPYKRPGLLLRDTNRLLDIAKRLGPIQIIIAGKAHPADVPASIHMDEMMEKITMLNGERKSLRICFLENYDTYFAKMLTSSVDVWLNNPLPPFEASGTSGMKAIVNGVLQLSTLDGWVVEAADMKIGKIFGYVPPPGKIGDENDLKMDEDAEALYKSLEELIPLYNKKDPAWIDMMINCLAASSFFNTQRMVAEYREKIWQV</sequence>
<dbReference type="Gene3D" id="3.40.50.2000">
    <property type="entry name" value="Glycogen Phosphorylase B"/>
    <property type="match status" value="3"/>
</dbReference>
<comment type="caution">
    <text evidence="3">The sequence shown here is derived from an EMBL/GenBank/DDBJ whole genome shotgun (WGS) entry which is preliminary data.</text>
</comment>